<sequence length="68" mass="8339">MWPLHPIYQGELSHHPSSIPVWFPRKLKKKRPSYIVNKLQYQKLNLRNWRTEQTVFGTKTKTRFWRGC</sequence>
<organism evidence="1 2">
    <name type="scientific">Castanea mollissima</name>
    <name type="common">Chinese chestnut</name>
    <dbReference type="NCBI Taxonomy" id="60419"/>
    <lineage>
        <taxon>Eukaryota</taxon>
        <taxon>Viridiplantae</taxon>
        <taxon>Streptophyta</taxon>
        <taxon>Embryophyta</taxon>
        <taxon>Tracheophyta</taxon>
        <taxon>Spermatophyta</taxon>
        <taxon>Magnoliopsida</taxon>
        <taxon>eudicotyledons</taxon>
        <taxon>Gunneridae</taxon>
        <taxon>Pentapetalae</taxon>
        <taxon>rosids</taxon>
        <taxon>fabids</taxon>
        <taxon>Fagales</taxon>
        <taxon>Fagaceae</taxon>
        <taxon>Castanea</taxon>
    </lineage>
</organism>
<gene>
    <name evidence="1" type="ORF">CMV_014249</name>
</gene>
<accession>A0A8J4RCE2</accession>
<name>A0A8J4RCE2_9ROSI</name>
<evidence type="ECO:0000313" key="2">
    <source>
        <dbReference type="Proteomes" id="UP000737018"/>
    </source>
</evidence>
<dbReference type="EMBL" id="JRKL02001970">
    <property type="protein sequence ID" value="KAF3961096.1"/>
    <property type="molecule type" value="Genomic_DNA"/>
</dbReference>
<reference evidence="1" key="1">
    <citation type="submission" date="2020-03" db="EMBL/GenBank/DDBJ databases">
        <title>Castanea mollissima Vanexum genome sequencing.</title>
        <authorList>
            <person name="Staton M."/>
        </authorList>
    </citation>
    <scope>NUCLEOTIDE SEQUENCE</scope>
    <source>
        <tissue evidence="1">Leaf</tissue>
    </source>
</reference>
<evidence type="ECO:0000313" key="1">
    <source>
        <dbReference type="EMBL" id="KAF3961096.1"/>
    </source>
</evidence>
<protein>
    <submittedName>
        <fullName evidence="1">Uncharacterized protein</fullName>
    </submittedName>
</protein>
<dbReference type="AlphaFoldDB" id="A0A8J4RCE2"/>
<comment type="caution">
    <text evidence="1">The sequence shown here is derived from an EMBL/GenBank/DDBJ whole genome shotgun (WGS) entry which is preliminary data.</text>
</comment>
<proteinExistence type="predicted"/>
<dbReference type="Proteomes" id="UP000737018">
    <property type="component" value="Unassembled WGS sequence"/>
</dbReference>
<keyword evidence="2" id="KW-1185">Reference proteome</keyword>